<keyword evidence="2" id="KW-0813">Transport</keyword>
<dbReference type="Gene3D" id="3.90.1580.10">
    <property type="entry name" value="paralog of FGE (formylglycine-generating enzyme)"/>
    <property type="match status" value="1"/>
</dbReference>
<evidence type="ECO:0000313" key="10">
    <source>
        <dbReference type="EMBL" id="PKQ66464.1"/>
    </source>
</evidence>
<dbReference type="Pfam" id="PF03781">
    <property type="entry name" value="FGE-sulfatase"/>
    <property type="match status" value="1"/>
</dbReference>
<dbReference type="RefSeq" id="WP_101309812.1">
    <property type="nucleotide sequence ID" value="NZ_MVDE01000014.1"/>
</dbReference>
<keyword evidence="3" id="KW-0349">Heme</keyword>
<evidence type="ECO:0000256" key="1">
    <source>
        <dbReference type="ARBA" id="ARBA00004196"/>
    </source>
</evidence>
<evidence type="ECO:0000256" key="7">
    <source>
        <dbReference type="SAM" id="MobiDB-lite"/>
    </source>
</evidence>
<evidence type="ECO:0000256" key="3">
    <source>
        <dbReference type="ARBA" id="ARBA00022617"/>
    </source>
</evidence>
<accession>A0A2N3I7Z4</accession>
<evidence type="ECO:0000256" key="2">
    <source>
        <dbReference type="ARBA" id="ARBA00022448"/>
    </source>
</evidence>
<evidence type="ECO:0000259" key="8">
    <source>
        <dbReference type="Pfam" id="PF03264"/>
    </source>
</evidence>
<dbReference type="InterPro" id="IPR005532">
    <property type="entry name" value="SUMF_dom"/>
</dbReference>
<keyword evidence="5" id="KW-0249">Electron transport</keyword>
<dbReference type="Proteomes" id="UP000233618">
    <property type="component" value="Unassembled WGS sequence"/>
</dbReference>
<evidence type="ECO:0000313" key="11">
    <source>
        <dbReference type="Proteomes" id="UP000233618"/>
    </source>
</evidence>
<keyword evidence="4" id="KW-0479">Metal-binding</keyword>
<dbReference type="AlphaFoldDB" id="A0A2N3I7Z4"/>
<dbReference type="InterPro" id="IPR038266">
    <property type="entry name" value="NapC/NirT_cytc_sf"/>
</dbReference>
<sequence length="466" mass="53611">MNKSLRKYKFLLFILSSFLFALVFVTGLKGIDHLSSSDEYCMSCHVHSNTDNEWRISSHHNNKSGVTVHCVDCHLPPKEHMAYWPEKIKAGARDLYSYWCKDMNKINWTEKSTLEKAKHHTFTESCISCHQNLFPLHLSKKGDEAHLYYKNNKADLDCFNCHLGVGHGEKKSHIGNFDFLKSSQTEIKYNKAAEVSDFKNFTEQIPGTSIAFEMIALPIVKELNKSFFIAKTEVTWNEYQAFLRETESEGRTETNTDVDAISGATPPFGDPSQGWGMGNRPAITMSWHAANTYCRWLSQKTGKTYRLPTAAEWEYATGTNENEEFFFGGKTSDYTAKNIVLNLLKKPGGKINNYVIWKENSNGKTGLPEEVLPNKFGIVNLLGNVREFCLDTVRIDRKTEYIIKGGSFKSSVHELLWNFKDHTEHDKWMRTDPQIPKSIWWYSDCNDVGFRVVCEWPQENQNNRIK</sequence>
<organism evidence="10 11">
    <name type="scientific">Labilibaculum manganireducens</name>
    <dbReference type="NCBI Taxonomy" id="1940525"/>
    <lineage>
        <taxon>Bacteria</taxon>
        <taxon>Pseudomonadati</taxon>
        <taxon>Bacteroidota</taxon>
        <taxon>Bacteroidia</taxon>
        <taxon>Marinilabiliales</taxon>
        <taxon>Marinifilaceae</taxon>
        <taxon>Labilibaculum</taxon>
    </lineage>
</organism>
<proteinExistence type="predicted"/>
<dbReference type="PANTHER" id="PTHR23150">
    <property type="entry name" value="SULFATASE MODIFYING FACTOR 1, 2"/>
    <property type="match status" value="1"/>
</dbReference>
<comment type="caution">
    <text evidence="10">The sequence shown here is derived from an EMBL/GenBank/DDBJ whole genome shotgun (WGS) entry which is preliminary data.</text>
</comment>
<dbReference type="GO" id="GO:0030313">
    <property type="term" value="C:cell envelope"/>
    <property type="evidence" value="ECO:0007669"/>
    <property type="project" value="UniProtKB-SubCell"/>
</dbReference>
<dbReference type="InterPro" id="IPR036280">
    <property type="entry name" value="Multihaem_cyt_sf"/>
</dbReference>
<dbReference type="InterPro" id="IPR005126">
    <property type="entry name" value="NapC/NirT_cyt_c_N"/>
</dbReference>
<dbReference type="SUPFAM" id="SSF48695">
    <property type="entry name" value="Multiheme cytochromes"/>
    <property type="match status" value="1"/>
</dbReference>
<dbReference type="Pfam" id="PF03264">
    <property type="entry name" value="Cytochrom_NNT"/>
    <property type="match status" value="1"/>
</dbReference>
<evidence type="ECO:0000259" key="9">
    <source>
        <dbReference type="Pfam" id="PF03781"/>
    </source>
</evidence>
<evidence type="ECO:0000256" key="6">
    <source>
        <dbReference type="ARBA" id="ARBA00023004"/>
    </source>
</evidence>
<keyword evidence="11" id="KW-1185">Reference proteome</keyword>
<dbReference type="InterPro" id="IPR051043">
    <property type="entry name" value="Sulfatase_Mod_Factor_Kinase"/>
</dbReference>
<dbReference type="GO" id="GO:0046872">
    <property type="term" value="F:metal ion binding"/>
    <property type="evidence" value="ECO:0007669"/>
    <property type="project" value="UniProtKB-KW"/>
</dbReference>
<dbReference type="InterPro" id="IPR016187">
    <property type="entry name" value="CTDL_fold"/>
</dbReference>
<evidence type="ECO:0000256" key="5">
    <source>
        <dbReference type="ARBA" id="ARBA00022982"/>
    </source>
</evidence>
<feature type="region of interest" description="Disordered" evidence="7">
    <location>
        <begin position="247"/>
        <end position="274"/>
    </location>
</feature>
<gene>
    <name evidence="10" type="ORF">BZG01_10570</name>
</gene>
<feature type="domain" description="Sulfatase-modifying factor enzyme-like" evidence="9">
    <location>
        <begin position="221"/>
        <end position="411"/>
    </location>
</feature>
<keyword evidence="6" id="KW-0408">Iron</keyword>
<protein>
    <submittedName>
        <fullName evidence="10">Uncharacterized protein</fullName>
    </submittedName>
</protein>
<dbReference type="EMBL" id="MVDE01000014">
    <property type="protein sequence ID" value="PKQ66464.1"/>
    <property type="molecule type" value="Genomic_DNA"/>
</dbReference>
<reference evidence="10 11" key="1">
    <citation type="journal article" date="2017" name="Front. Microbiol.">
        <title>Labilibaculum manganireducens gen. nov., sp. nov. and Labilibaculum filiforme sp. nov., Novel Bacteroidetes Isolated from Subsurface Sediments of the Baltic Sea.</title>
        <authorList>
            <person name="Vandieken V."/>
            <person name="Marshall I.P."/>
            <person name="Niemann H."/>
            <person name="Engelen B."/>
            <person name="Cypionka H."/>
        </authorList>
    </citation>
    <scope>NUCLEOTIDE SEQUENCE [LARGE SCALE GENOMIC DNA]</scope>
    <source>
        <strain evidence="10 11">59.10-2M</strain>
    </source>
</reference>
<feature type="domain" description="NapC/NirT cytochrome c N-terminal" evidence="8">
    <location>
        <begin position="7"/>
        <end position="168"/>
    </location>
</feature>
<dbReference type="InterPro" id="IPR042095">
    <property type="entry name" value="SUMF_sf"/>
</dbReference>
<evidence type="ECO:0000256" key="4">
    <source>
        <dbReference type="ARBA" id="ARBA00022723"/>
    </source>
</evidence>
<dbReference type="GO" id="GO:0120147">
    <property type="term" value="F:formylglycine-generating oxidase activity"/>
    <property type="evidence" value="ECO:0007669"/>
    <property type="project" value="TreeGrafter"/>
</dbReference>
<dbReference type="PANTHER" id="PTHR23150:SF19">
    <property type="entry name" value="FORMYLGLYCINE-GENERATING ENZYME"/>
    <property type="match status" value="1"/>
</dbReference>
<dbReference type="SUPFAM" id="SSF56436">
    <property type="entry name" value="C-type lectin-like"/>
    <property type="match status" value="1"/>
</dbReference>
<comment type="subcellular location">
    <subcellularLocation>
        <location evidence="1">Cell envelope</location>
    </subcellularLocation>
</comment>
<dbReference type="Gene3D" id="1.10.3820.10">
    <property type="entry name" value="Di-heme elbow motif domain"/>
    <property type="match status" value="1"/>
</dbReference>
<name>A0A2N3I7Z4_9BACT</name>